<dbReference type="SUPFAM" id="SSF81822">
    <property type="entry name" value="RuBisCo LSMT C-terminal, substrate-binding domain"/>
    <property type="match status" value="1"/>
</dbReference>
<dbReference type="SUPFAM" id="SSF82199">
    <property type="entry name" value="SET domain"/>
    <property type="match status" value="1"/>
</dbReference>
<dbReference type="InterPro" id="IPR036464">
    <property type="entry name" value="Rubisco_LSMT_subst-bd_sf"/>
</dbReference>
<dbReference type="InterPro" id="IPR050600">
    <property type="entry name" value="SETD3_SETD6_MTase"/>
</dbReference>
<evidence type="ECO:0000256" key="1">
    <source>
        <dbReference type="ARBA" id="ARBA00022603"/>
    </source>
</evidence>
<evidence type="ECO:0000313" key="5">
    <source>
        <dbReference type="EMBL" id="EQC34929.1"/>
    </source>
</evidence>
<reference evidence="5 6" key="1">
    <citation type="submission" date="2012-04" db="EMBL/GenBank/DDBJ databases">
        <title>The Genome Sequence of Saprolegnia declina VS20.</title>
        <authorList>
            <consortium name="The Broad Institute Genome Sequencing Platform"/>
            <person name="Russ C."/>
            <person name="Nusbaum C."/>
            <person name="Tyler B."/>
            <person name="van West P."/>
            <person name="Dieguez-Uribeondo J."/>
            <person name="de Bruijn I."/>
            <person name="Tripathy S."/>
            <person name="Jiang R."/>
            <person name="Young S.K."/>
            <person name="Zeng Q."/>
            <person name="Gargeya S."/>
            <person name="Fitzgerald M."/>
            <person name="Haas B."/>
            <person name="Abouelleil A."/>
            <person name="Alvarado L."/>
            <person name="Arachchi H.M."/>
            <person name="Berlin A."/>
            <person name="Chapman S.B."/>
            <person name="Goldberg J."/>
            <person name="Griggs A."/>
            <person name="Gujja S."/>
            <person name="Hansen M."/>
            <person name="Howarth C."/>
            <person name="Imamovic A."/>
            <person name="Larimer J."/>
            <person name="McCowen C."/>
            <person name="Montmayeur A."/>
            <person name="Murphy C."/>
            <person name="Neiman D."/>
            <person name="Pearson M."/>
            <person name="Priest M."/>
            <person name="Roberts A."/>
            <person name="Saif S."/>
            <person name="Shea T."/>
            <person name="Sisk P."/>
            <person name="Sykes S."/>
            <person name="Wortman J."/>
            <person name="Nusbaum C."/>
            <person name="Birren B."/>
        </authorList>
    </citation>
    <scope>NUCLEOTIDE SEQUENCE [LARGE SCALE GENOMIC DNA]</scope>
    <source>
        <strain evidence="5 6">VS20</strain>
    </source>
</reference>
<dbReference type="InterPro" id="IPR046341">
    <property type="entry name" value="SET_dom_sf"/>
</dbReference>
<evidence type="ECO:0000256" key="2">
    <source>
        <dbReference type="ARBA" id="ARBA00022679"/>
    </source>
</evidence>
<dbReference type="InterPro" id="IPR001214">
    <property type="entry name" value="SET_dom"/>
</dbReference>
<name>T0QAL3_SAPDV</name>
<dbReference type="GO" id="GO:0016279">
    <property type="term" value="F:protein-lysine N-methyltransferase activity"/>
    <property type="evidence" value="ECO:0007669"/>
    <property type="project" value="TreeGrafter"/>
</dbReference>
<proteinExistence type="predicted"/>
<dbReference type="PANTHER" id="PTHR13271:SF137">
    <property type="entry name" value="SET DOMAIN-CONTAINING PROTEIN"/>
    <property type="match status" value="1"/>
</dbReference>
<organism evidence="5 6">
    <name type="scientific">Saprolegnia diclina (strain VS20)</name>
    <dbReference type="NCBI Taxonomy" id="1156394"/>
    <lineage>
        <taxon>Eukaryota</taxon>
        <taxon>Sar</taxon>
        <taxon>Stramenopiles</taxon>
        <taxon>Oomycota</taxon>
        <taxon>Saprolegniomycetes</taxon>
        <taxon>Saprolegniales</taxon>
        <taxon>Saprolegniaceae</taxon>
        <taxon>Saprolegnia</taxon>
    </lineage>
</organism>
<dbReference type="EMBL" id="JH767153">
    <property type="protein sequence ID" value="EQC34929.1"/>
    <property type="molecule type" value="Genomic_DNA"/>
</dbReference>
<dbReference type="GeneID" id="19948454"/>
<sequence>MMDDDASFVGYNTWAVEALDVALNADLVYEESSGGDRGVFVSEAIKAHTAILSIPFESLLNLYSIAASPLAEIPHLHEREDDCLAWFLLYETHLNKASKWMRHIAVLPRTFHNILYLSDADIERLEGSNVYYVARHLQSQVAADFDELTTTILPETLRALAADHSADAILAAFTLENYKWALSVIWSRFVSVATSTDSMVKCMVPVFDMFNHDPSAQMAHGFDPRTNSFVLQSHQYWAPGGQVFINYGALPNHKLLTLYGFVLEKNAYDTVELWAPMSQDAPYYDRKMAFITAHGLGHHARVPFDLTTLGVNEELLAYLRIQRMEVDELSSFEGSTFAYKALSNENEKSTLTALIFALQSMRDRFPTSIEEDDMLMKTLSASEADAHTRMVVLLRRSDKAILTQHIDWLQEKLIPVLASMTASAQD</sequence>
<dbReference type="Gene3D" id="3.90.1420.10">
    <property type="entry name" value="Rubisco LSMT, substrate-binding domain"/>
    <property type="match status" value="1"/>
</dbReference>
<dbReference type="eggNOG" id="KOG1337">
    <property type="taxonomic scope" value="Eukaryota"/>
</dbReference>
<keyword evidence="3" id="KW-0949">S-adenosyl-L-methionine</keyword>
<keyword evidence="2" id="KW-0808">Transferase</keyword>
<keyword evidence="6" id="KW-1185">Reference proteome</keyword>
<dbReference type="InterPro" id="IPR015353">
    <property type="entry name" value="Rubisco_LSMT_subst-bd"/>
</dbReference>
<dbReference type="CDD" id="cd10527">
    <property type="entry name" value="SET_LSMT"/>
    <property type="match status" value="1"/>
</dbReference>
<dbReference type="AlphaFoldDB" id="T0QAL3"/>
<dbReference type="OMA" id="MVPVFDM"/>
<dbReference type="RefSeq" id="XP_008611801.1">
    <property type="nucleotide sequence ID" value="XM_008613579.1"/>
</dbReference>
<dbReference type="VEuPathDB" id="FungiDB:SDRG_07727"/>
<evidence type="ECO:0000313" key="6">
    <source>
        <dbReference type="Proteomes" id="UP000030762"/>
    </source>
</evidence>
<protein>
    <recommendedName>
        <fullName evidence="4">SET domain-containing protein</fullName>
    </recommendedName>
</protein>
<dbReference type="STRING" id="1156394.T0QAL3"/>
<accession>T0QAL3</accession>
<dbReference type="PANTHER" id="PTHR13271">
    <property type="entry name" value="UNCHARACTERIZED PUTATIVE METHYLTRANSFERASE"/>
    <property type="match status" value="1"/>
</dbReference>
<dbReference type="InParanoid" id="T0QAL3"/>
<dbReference type="OrthoDB" id="341421at2759"/>
<dbReference type="Gene3D" id="3.90.1410.10">
    <property type="entry name" value="set domain protein methyltransferase, domain 1"/>
    <property type="match status" value="1"/>
</dbReference>
<gene>
    <name evidence="5" type="ORF">SDRG_07727</name>
</gene>
<dbReference type="Pfam" id="PF09273">
    <property type="entry name" value="Rubis-subs-bind"/>
    <property type="match status" value="1"/>
</dbReference>
<evidence type="ECO:0000259" key="4">
    <source>
        <dbReference type="PROSITE" id="PS50280"/>
    </source>
</evidence>
<keyword evidence="1" id="KW-0489">Methyltransferase</keyword>
<evidence type="ECO:0000256" key="3">
    <source>
        <dbReference type="ARBA" id="ARBA00022691"/>
    </source>
</evidence>
<feature type="domain" description="SET" evidence="4">
    <location>
        <begin position="19"/>
        <end position="248"/>
    </location>
</feature>
<dbReference type="GO" id="GO:0032259">
    <property type="term" value="P:methylation"/>
    <property type="evidence" value="ECO:0007669"/>
    <property type="project" value="UniProtKB-KW"/>
</dbReference>
<dbReference type="Proteomes" id="UP000030762">
    <property type="component" value="Unassembled WGS sequence"/>
</dbReference>
<dbReference type="PROSITE" id="PS50280">
    <property type="entry name" value="SET"/>
    <property type="match status" value="1"/>
</dbReference>